<feature type="compositionally biased region" description="Low complexity" evidence="3">
    <location>
        <begin position="759"/>
        <end position="783"/>
    </location>
</feature>
<dbReference type="OrthoDB" id="408320at2759"/>
<dbReference type="PANTHER" id="PTHR42732">
    <property type="entry name" value="BETA-GALACTOSIDASE"/>
    <property type="match status" value="1"/>
</dbReference>
<dbReference type="GO" id="GO:0005975">
    <property type="term" value="P:carbohydrate metabolic process"/>
    <property type="evidence" value="ECO:0007669"/>
    <property type="project" value="InterPro"/>
</dbReference>
<protein>
    <submittedName>
        <fullName evidence="5">Hydrolase</fullName>
    </submittedName>
</protein>
<dbReference type="Gene3D" id="3.40.710.10">
    <property type="entry name" value="DD-peptidase/beta-lactamase superfamily"/>
    <property type="match status" value="1"/>
</dbReference>
<dbReference type="AlphaFoldDB" id="A0A0M0LRM6"/>
<dbReference type="InterPro" id="IPR036156">
    <property type="entry name" value="Beta-gal/glucu_dom_sf"/>
</dbReference>
<keyword evidence="6" id="KW-1185">Reference proteome</keyword>
<dbReference type="Gene3D" id="2.60.120.260">
    <property type="entry name" value="Galactose-binding domain-like"/>
    <property type="match status" value="1"/>
</dbReference>
<comment type="caution">
    <text evidence="5">The sequence shown here is derived from an EMBL/GenBank/DDBJ whole genome shotgun (WGS) entry which is preliminary data.</text>
</comment>
<sequence>MIAQLVGVAVTRGYLDLDVPVVRYGVNTSIAGRWSDVLNTRHLLAQSSGLGRVPPGDYFTYDSDAFIQLLSTILGKVVPGGNVLEWATEVFAVPLGIPDVFANDTYIGGGNISAGGGQQMSCRQVGRIGQLLLNHGSWRAKPGEPAIQLYSEAYAEAMATPQFPVWGTSYGLLTWLNLAQSGSIWLNLAGASPAFCCAPRWCQSQQRSPFLGFDTHQLHGIVGCDIEYSASNSGPLESQPRGPLVKAPPSALISYGFQARVMYVDPESELVVVTMGQTEGNSLWDGGCSYDEGYTITLMVQAWQNATTPDPALKQATGPPDECTGSIAAPPSVRATMLCLLTSALAIDVTILRPAAAGWKRTQCGGATGTTDLPTKWASQVSPSEPPLPEYPRPTLVRSPHGIFDRNKGDDTTWRTLNGLWEWQPAASATAPPPFGQTLAGSILVPFPIESCLSGVAPKSSSAYVDRSFYRLVVQPRPAKQGSRMMLRFGAVNWQAAVYLNGALATNHTGGYDGFEVEVTTAWRKASASASSDGRGSTAEIDEIGEIGEIEILIAVFNPADRGAQPNGKARISAISSPGGDTYTPASGLWQSVWLEEVPAVFISRVQIAQNDPTTLTATAHLALPHTEQTDTPSLTPLHAPSSALNTAPRLDDMMLLYEVLGTAPSQQVIASGSAPAGTPLRLTIPEPRLWSPDTPVLYDLRVTCAACGASSGAVVGTDGRTDGRAALGAHEGGDVVMAYFGLRTFEVDAFPARRRRTAQAAPSTAGSPRAVSSSGTSRAVSGSGTGDSHYTTPRAVSGYTHYTTLLVGPDLMTTNLSLSQAESLCDADVRCVGFTYPSKDPAVPAGPVPCTLKRAAKLYFTSDEWQTYLRLIATDCD</sequence>
<dbReference type="EMBL" id="JWZX01000189">
    <property type="protein sequence ID" value="KOO53537.1"/>
    <property type="molecule type" value="Genomic_DNA"/>
</dbReference>
<dbReference type="SUPFAM" id="SSF49785">
    <property type="entry name" value="Galactose-binding domain-like"/>
    <property type="match status" value="1"/>
</dbReference>
<keyword evidence="2" id="KW-0326">Glycosidase</keyword>
<dbReference type="SUPFAM" id="SSF49303">
    <property type="entry name" value="beta-Galactosidase/glucuronidase domain"/>
    <property type="match status" value="1"/>
</dbReference>
<dbReference type="InterPro" id="IPR008979">
    <property type="entry name" value="Galactose-bd-like_sf"/>
</dbReference>
<dbReference type="GO" id="GO:0004553">
    <property type="term" value="F:hydrolase activity, hydrolyzing O-glycosyl compounds"/>
    <property type="evidence" value="ECO:0007669"/>
    <property type="project" value="InterPro"/>
</dbReference>
<dbReference type="Pfam" id="PF00703">
    <property type="entry name" value="Glyco_hydro_2"/>
    <property type="match status" value="1"/>
</dbReference>
<evidence type="ECO:0000259" key="4">
    <source>
        <dbReference type="Pfam" id="PF00703"/>
    </source>
</evidence>
<accession>A0A0M0LRM6</accession>
<evidence type="ECO:0000313" key="5">
    <source>
        <dbReference type="EMBL" id="KOO53537.1"/>
    </source>
</evidence>
<proteinExistence type="predicted"/>
<evidence type="ECO:0000256" key="2">
    <source>
        <dbReference type="ARBA" id="ARBA00023295"/>
    </source>
</evidence>
<evidence type="ECO:0000256" key="3">
    <source>
        <dbReference type="SAM" id="MobiDB-lite"/>
    </source>
</evidence>
<dbReference type="SUPFAM" id="SSF56601">
    <property type="entry name" value="beta-lactamase/transpeptidase-like"/>
    <property type="match status" value="1"/>
</dbReference>
<reference evidence="6" key="1">
    <citation type="journal article" date="2015" name="PLoS Genet.">
        <title>Genome Sequence and Transcriptome Analyses of Chrysochromulina tobin: Metabolic Tools for Enhanced Algal Fitness in the Prominent Order Prymnesiales (Haptophyceae).</title>
        <authorList>
            <person name="Hovde B.T."/>
            <person name="Deodato C.R."/>
            <person name="Hunsperger H.M."/>
            <person name="Ryken S.A."/>
            <person name="Yost W."/>
            <person name="Jha R.K."/>
            <person name="Patterson J."/>
            <person name="Monnat R.J. Jr."/>
            <person name="Barlow S.B."/>
            <person name="Starkenburg S.R."/>
            <person name="Cattolico R.A."/>
        </authorList>
    </citation>
    <scope>NUCLEOTIDE SEQUENCE</scope>
    <source>
        <strain evidence="6">CCMP291</strain>
    </source>
</reference>
<keyword evidence="1 5" id="KW-0378">Hydrolase</keyword>
<evidence type="ECO:0000256" key="1">
    <source>
        <dbReference type="ARBA" id="ARBA00022801"/>
    </source>
</evidence>
<dbReference type="InterPro" id="IPR013783">
    <property type="entry name" value="Ig-like_fold"/>
</dbReference>
<feature type="domain" description="Glycoside hydrolase family 2 immunoglobulin-like beta-sandwich" evidence="4">
    <location>
        <begin position="677"/>
        <end position="705"/>
    </location>
</feature>
<name>A0A0M0LRM6_9EUKA</name>
<organism evidence="5 6">
    <name type="scientific">Chrysochromulina tobinii</name>
    <dbReference type="NCBI Taxonomy" id="1460289"/>
    <lineage>
        <taxon>Eukaryota</taxon>
        <taxon>Haptista</taxon>
        <taxon>Haptophyta</taxon>
        <taxon>Prymnesiophyceae</taxon>
        <taxon>Prymnesiales</taxon>
        <taxon>Chrysochromulinaceae</taxon>
        <taxon>Chrysochromulina</taxon>
    </lineage>
</organism>
<dbReference type="Gene3D" id="2.60.40.10">
    <property type="entry name" value="Immunoglobulins"/>
    <property type="match status" value="1"/>
</dbReference>
<dbReference type="Proteomes" id="UP000037460">
    <property type="component" value="Unassembled WGS sequence"/>
</dbReference>
<dbReference type="PANTHER" id="PTHR42732:SF2">
    <property type="entry name" value="BETA-MANNOSIDASE"/>
    <property type="match status" value="1"/>
</dbReference>
<gene>
    <name evidence="5" type="ORF">Ctob_015293</name>
</gene>
<dbReference type="InterPro" id="IPR012338">
    <property type="entry name" value="Beta-lactam/transpept-like"/>
</dbReference>
<feature type="region of interest" description="Disordered" evidence="3">
    <location>
        <begin position="757"/>
        <end position="793"/>
    </location>
</feature>
<dbReference type="InterPro" id="IPR051913">
    <property type="entry name" value="GH2_Domain-Containing"/>
</dbReference>
<feature type="compositionally biased region" description="Polar residues" evidence="3">
    <location>
        <begin position="369"/>
        <end position="381"/>
    </location>
</feature>
<feature type="region of interest" description="Disordered" evidence="3">
    <location>
        <begin position="368"/>
        <end position="409"/>
    </location>
</feature>
<dbReference type="InterPro" id="IPR006102">
    <property type="entry name" value="Ig-like_GH2"/>
</dbReference>
<evidence type="ECO:0000313" key="6">
    <source>
        <dbReference type="Proteomes" id="UP000037460"/>
    </source>
</evidence>